<dbReference type="AlphaFoldDB" id="A0A5M3W4P3"/>
<keyword evidence="2" id="KW-1185">Reference proteome</keyword>
<protein>
    <submittedName>
        <fullName evidence="1">Uncharacterized protein</fullName>
    </submittedName>
</protein>
<reference evidence="1 2" key="1">
    <citation type="submission" date="2019-10" db="EMBL/GenBank/DDBJ databases">
        <title>Whole genome shotgun sequence of Acrocarpospora corrugata NBRC 13972.</title>
        <authorList>
            <person name="Ichikawa N."/>
            <person name="Kimura A."/>
            <person name="Kitahashi Y."/>
            <person name="Komaki H."/>
            <person name="Oguchi A."/>
        </authorList>
    </citation>
    <scope>NUCLEOTIDE SEQUENCE [LARGE SCALE GENOMIC DNA]</scope>
    <source>
        <strain evidence="1 2">NBRC 13972</strain>
    </source>
</reference>
<dbReference type="EMBL" id="BLAD01000063">
    <property type="protein sequence ID" value="GES03002.1"/>
    <property type="molecule type" value="Genomic_DNA"/>
</dbReference>
<name>A0A5M3W4P3_9ACTN</name>
<organism evidence="1 2">
    <name type="scientific">Acrocarpospora corrugata</name>
    <dbReference type="NCBI Taxonomy" id="35763"/>
    <lineage>
        <taxon>Bacteria</taxon>
        <taxon>Bacillati</taxon>
        <taxon>Actinomycetota</taxon>
        <taxon>Actinomycetes</taxon>
        <taxon>Streptosporangiales</taxon>
        <taxon>Streptosporangiaceae</taxon>
        <taxon>Acrocarpospora</taxon>
    </lineage>
</organism>
<comment type="caution">
    <text evidence="1">The sequence shown here is derived from an EMBL/GenBank/DDBJ whole genome shotgun (WGS) entry which is preliminary data.</text>
</comment>
<proteinExistence type="predicted"/>
<dbReference type="Proteomes" id="UP000334990">
    <property type="component" value="Unassembled WGS sequence"/>
</dbReference>
<sequence length="53" mass="6013">MSVGLQDGTRVRIPLAQKGGIMTEKNYWRIRTALEIVKLCLWAVLEVMRGTLP</sequence>
<gene>
    <name evidence="1" type="ORF">Acor_50680</name>
</gene>
<evidence type="ECO:0000313" key="1">
    <source>
        <dbReference type="EMBL" id="GES03002.1"/>
    </source>
</evidence>
<evidence type="ECO:0000313" key="2">
    <source>
        <dbReference type="Proteomes" id="UP000334990"/>
    </source>
</evidence>
<accession>A0A5M3W4P3</accession>